<evidence type="ECO:0000256" key="2">
    <source>
        <dbReference type="ARBA" id="ARBA00023125"/>
    </source>
</evidence>
<dbReference type="AlphaFoldDB" id="A0A1G1YTY9"/>
<sequence length="76" mass="8590">MAEINNVAAVLATKTVKGGGRTYFFDLRESKKGNKYVQVTESRRGQDGQNIRNTLFLFPDHAQEFQSALNEIIEQV</sequence>
<dbReference type="InterPro" id="IPR006628">
    <property type="entry name" value="PUR-bd_fam"/>
</dbReference>
<dbReference type="EMBL" id="MHIP01000015">
    <property type="protein sequence ID" value="OGY55050.1"/>
    <property type="molecule type" value="Genomic_DNA"/>
</dbReference>
<dbReference type="GO" id="GO:0032422">
    <property type="term" value="F:purine-rich negative regulatory element binding"/>
    <property type="evidence" value="ECO:0007669"/>
    <property type="project" value="InterPro"/>
</dbReference>
<evidence type="ECO:0000313" key="4">
    <source>
        <dbReference type="Proteomes" id="UP000176512"/>
    </source>
</evidence>
<evidence type="ECO:0008006" key="5">
    <source>
        <dbReference type="Google" id="ProtNLM"/>
    </source>
</evidence>
<dbReference type="GO" id="GO:0000977">
    <property type="term" value="F:RNA polymerase II transcription regulatory region sequence-specific DNA binding"/>
    <property type="evidence" value="ECO:0007669"/>
    <property type="project" value="InterPro"/>
</dbReference>
<dbReference type="SMART" id="SM00712">
    <property type="entry name" value="PUR"/>
    <property type="match status" value="1"/>
</dbReference>
<gene>
    <name evidence="3" type="ORF">A3A24_00675</name>
</gene>
<evidence type="ECO:0000313" key="3">
    <source>
        <dbReference type="EMBL" id="OGY55050.1"/>
    </source>
</evidence>
<keyword evidence="2" id="KW-0238">DNA-binding</keyword>
<accession>A0A1G1YTY9</accession>
<name>A0A1G1YTY9_9BACT</name>
<organism evidence="3 4">
    <name type="scientific">Candidatus Buchananbacteria bacterium RIFCSPLOWO2_01_FULL_46_12</name>
    <dbReference type="NCBI Taxonomy" id="1797546"/>
    <lineage>
        <taxon>Bacteria</taxon>
        <taxon>Candidatus Buchananiibacteriota</taxon>
    </lineage>
</organism>
<dbReference type="Gene3D" id="3.10.450.700">
    <property type="match status" value="1"/>
</dbReference>
<reference evidence="3 4" key="1">
    <citation type="journal article" date="2016" name="Nat. Commun.">
        <title>Thousands of microbial genomes shed light on interconnected biogeochemical processes in an aquifer system.</title>
        <authorList>
            <person name="Anantharaman K."/>
            <person name="Brown C.T."/>
            <person name="Hug L.A."/>
            <person name="Sharon I."/>
            <person name="Castelle C.J."/>
            <person name="Probst A.J."/>
            <person name="Thomas B.C."/>
            <person name="Singh A."/>
            <person name="Wilkins M.J."/>
            <person name="Karaoz U."/>
            <person name="Brodie E.L."/>
            <person name="Williams K.H."/>
            <person name="Hubbard S.S."/>
            <person name="Banfield J.F."/>
        </authorList>
    </citation>
    <scope>NUCLEOTIDE SEQUENCE [LARGE SCALE GENOMIC DNA]</scope>
</reference>
<dbReference type="Proteomes" id="UP000176512">
    <property type="component" value="Unassembled WGS sequence"/>
</dbReference>
<dbReference type="Pfam" id="PF11680">
    <property type="entry name" value="DUF3276"/>
    <property type="match status" value="1"/>
</dbReference>
<proteinExistence type="inferred from homology"/>
<comment type="caution">
    <text evidence="3">The sequence shown here is derived from an EMBL/GenBank/DDBJ whole genome shotgun (WGS) entry which is preliminary data.</text>
</comment>
<evidence type="ECO:0000256" key="1">
    <source>
        <dbReference type="ARBA" id="ARBA00009251"/>
    </source>
</evidence>
<comment type="similarity">
    <text evidence="1">Belongs to the PUR DNA-binding protein family.</text>
</comment>
<protein>
    <recommendedName>
        <fullName evidence="5">DNA-binding protein</fullName>
    </recommendedName>
</protein>